<gene>
    <name evidence="2" type="ORF">GCM10009819_29500</name>
</gene>
<protein>
    <submittedName>
        <fullName evidence="2">Uncharacterized protein</fullName>
    </submittedName>
</protein>
<comment type="caution">
    <text evidence="2">The sequence shown here is derived from an EMBL/GenBank/DDBJ whole genome shotgun (WGS) entry which is preliminary data.</text>
</comment>
<accession>A0ABP5GC23</accession>
<feature type="region of interest" description="Disordered" evidence="1">
    <location>
        <begin position="692"/>
        <end position="711"/>
    </location>
</feature>
<dbReference type="EMBL" id="BAAAPW010000005">
    <property type="protein sequence ID" value="GAA2041607.1"/>
    <property type="molecule type" value="Genomic_DNA"/>
</dbReference>
<organism evidence="2 3">
    <name type="scientific">Agromyces tropicus</name>
    <dbReference type="NCBI Taxonomy" id="555371"/>
    <lineage>
        <taxon>Bacteria</taxon>
        <taxon>Bacillati</taxon>
        <taxon>Actinomycetota</taxon>
        <taxon>Actinomycetes</taxon>
        <taxon>Micrococcales</taxon>
        <taxon>Microbacteriaceae</taxon>
        <taxon>Agromyces</taxon>
    </lineage>
</organism>
<proteinExistence type="predicted"/>
<name>A0ABP5GC23_9MICO</name>
<reference evidence="3" key="1">
    <citation type="journal article" date="2019" name="Int. J. Syst. Evol. Microbiol.">
        <title>The Global Catalogue of Microorganisms (GCM) 10K type strain sequencing project: providing services to taxonomists for standard genome sequencing and annotation.</title>
        <authorList>
            <consortium name="The Broad Institute Genomics Platform"/>
            <consortium name="The Broad Institute Genome Sequencing Center for Infectious Disease"/>
            <person name="Wu L."/>
            <person name="Ma J."/>
        </authorList>
    </citation>
    <scope>NUCLEOTIDE SEQUENCE [LARGE SCALE GENOMIC DNA]</scope>
    <source>
        <strain evidence="3">JCM 15672</strain>
    </source>
</reference>
<evidence type="ECO:0000313" key="3">
    <source>
        <dbReference type="Proteomes" id="UP001501196"/>
    </source>
</evidence>
<evidence type="ECO:0000256" key="1">
    <source>
        <dbReference type="SAM" id="MobiDB-lite"/>
    </source>
</evidence>
<dbReference type="RefSeq" id="WP_344376045.1">
    <property type="nucleotide sequence ID" value="NZ_BAAAPW010000005.1"/>
</dbReference>
<evidence type="ECO:0000313" key="2">
    <source>
        <dbReference type="EMBL" id="GAA2041607.1"/>
    </source>
</evidence>
<sequence>MRISDFAVPADAIGQAANVVGDDRVPDGAQWRVSLGRGFLMPGGPVALHRCRIEPSPVTGSSAVTSSRELPAEVAPGRPLALFPLRWSGMVPFWIEVHGGGRLRVAVTAPTMARNRAAVELAAVDEPPYRVGAAPLVTVLVTGEGHVDEVTVWYLPGDAGVETEQLSVDALPDRFLAESGELPPDHPLLRVYAQPQAGHLKWERRVLEGAPSVEVPYALVSPDPAYREERELDRVTTLAGADASVEAWLLHAAEAAARGVDDAIVVDGAGAGSPPVRARHRAAESLGVAALDPGISRWLARSGTIDGGMIGDGPDGLELLVAQVPGLFLGTAGILPDFGGSAGELYDAALADGWNNLIRSIVDLPGNGSRTALQVALLNVPIVFSTESRAARPAAPMPAPADPPDWYADPETGGVGWRQSIALGGVAPVGPVSLEQVAPGDRMTLHPTVDDAVAAPMTAAWPSGGGSATVIASVPVRGGAGDPPDVTWRLRVGDWTGRWSDAAELTGSPPPRPRPPEPVIEAWATALAAIPPGKTSTATVRVDLSFAPSGAPGSLPVDRIEWSVDAVAQPPIVPTAAERFTGLRVSRDLAAPETSPGESATMRFEAVVVAGTTTSEPTRYAIAVTDPRPLPAPRIAPRLMPTSRPTADPEVSITLTVGGVPRDGAVRFLFANETAVRAALGIAGPAFRATPRHERAADLRQAGGGPASAYSAALPEPVRAQDGRATATLRFPAGSNDLILVRALPVAITEDAAHVRKETASTPFAATQPAFVVVPTSDVPGIPIVHATVAANGRVNVEVRLPETSTERFGGGPPEARLVQVVDDAPPAYWPEVATLALDRTEAGEHVGRIALPGPAWTRVGLAAAVRYPAEPLVTPGAVVAPGDLVAAGPGATATTVRAPWGPVSAPGWVDVPGKMPRVEATVEPDGSWRIAVSDLPPARPDHPSFTVELYRGADTLVLESTTPVDADHAEFEAGPFVGDRGAVLLVDPFDRRGALHRVTP</sequence>
<dbReference type="Proteomes" id="UP001501196">
    <property type="component" value="Unassembled WGS sequence"/>
</dbReference>
<keyword evidence="3" id="KW-1185">Reference proteome</keyword>